<evidence type="ECO:0000313" key="1">
    <source>
        <dbReference type="EMBL" id="MFC4356167.1"/>
    </source>
</evidence>
<protein>
    <submittedName>
        <fullName evidence="1">Uncharacterized protein</fullName>
    </submittedName>
</protein>
<reference evidence="2" key="1">
    <citation type="journal article" date="2019" name="Int. J. Syst. Evol. Microbiol.">
        <title>The Global Catalogue of Microorganisms (GCM) 10K type strain sequencing project: providing services to taxonomists for standard genome sequencing and annotation.</title>
        <authorList>
            <consortium name="The Broad Institute Genomics Platform"/>
            <consortium name="The Broad Institute Genome Sequencing Center for Infectious Disease"/>
            <person name="Wu L."/>
            <person name="Ma J."/>
        </authorList>
    </citation>
    <scope>NUCLEOTIDE SEQUENCE [LARGE SCALE GENOMIC DNA]</scope>
    <source>
        <strain evidence="2">CCUG 50353</strain>
    </source>
</reference>
<dbReference type="EMBL" id="JBHSEF010000026">
    <property type="protein sequence ID" value="MFC4356167.1"/>
    <property type="molecule type" value="Genomic_DNA"/>
</dbReference>
<accession>A0ABV8UXV1</accession>
<gene>
    <name evidence="1" type="ORF">ACFO0S_13985</name>
</gene>
<evidence type="ECO:0000313" key="2">
    <source>
        <dbReference type="Proteomes" id="UP001595733"/>
    </source>
</evidence>
<keyword evidence="2" id="KW-1185">Reference proteome</keyword>
<comment type="caution">
    <text evidence="1">The sequence shown here is derived from an EMBL/GenBank/DDBJ whole genome shotgun (WGS) entry which is preliminary data.</text>
</comment>
<proteinExistence type="predicted"/>
<organism evidence="1 2">
    <name type="scientific">Chryseomicrobium palamuruense</name>
    <dbReference type="NCBI Taxonomy" id="682973"/>
    <lineage>
        <taxon>Bacteria</taxon>
        <taxon>Bacillati</taxon>
        <taxon>Bacillota</taxon>
        <taxon>Bacilli</taxon>
        <taxon>Bacillales</taxon>
        <taxon>Caryophanaceae</taxon>
        <taxon>Chryseomicrobium</taxon>
    </lineage>
</organism>
<sequence>MEIIIVVVTLYLMAEIGCVLLEEREVEIQRVKQLFLMGLLFIFLF</sequence>
<name>A0ABV8UXV1_9BACL</name>
<dbReference type="RefSeq" id="WP_378142713.1">
    <property type="nucleotide sequence ID" value="NZ_JBHSEF010000026.1"/>
</dbReference>
<dbReference type="Proteomes" id="UP001595733">
    <property type="component" value="Unassembled WGS sequence"/>
</dbReference>